<keyword evidence="2" id="KW-0378">Hydrolase</keyword>
<dbReference type="Gene3D" id="3.40.50.1820">
    <property type="entry name" value="alpha/beta hydrolase"/>
    <property type="match status" value="1"/>
</dbReference>
<dbReference type="AlphaFoldDB" id="G4QL60"/>
<accession>G4QL60</accession>
<dbReference type="HOGENOM" id="CLU_026209_7_2_6"/>
<dbReference type="InterPro" id="IPR051044">
    <property type="entry name" value="MAG_DAG_Lipase"/>
</dbReference>
<proteinExistence type="predicted"/>
<dbReference type="InterPro" id="IPR022742">
    <property type="entry name" value="Hydrolase_4"/>
</dbReference>
<gene>
    <name evidence="2" type="ordered locus">GNIT_1412</name>
</gene>
<protein>
    <submittedName>
        <fullName evidence="2">Alpha/beta hydrolase fold protein</fullName>
    </submittedName>
</protein>
<organism evidence="2 3">
    <name type="scientific">Glaciecola nitratireducens (strain JCM 12485 / KCTC 12276 / FR1064)</name>
    <dbReference type="NCBI Taxonomy" id="1085623"/>
    <lineage>
        <taxon>Bacteria</taxon>
        <taxon>Pseudomonadati</taxon>
        <taxon>Pseudomonadota</taxon>
        <taxon>Gammaproteobacteria</taxon>
        <taxon>Alteromonadales</taxon>
        <taxon>Alteromonadaceae</taxon>
        <taxon>Brumicola</taxon>
    </lineage>
</organism>
<dbReference type="KEGG" id="gni:GNIT_1412"/>
<dbReference type="PANTHER" id="PTHR11614">
    <property type="entry name" value="PHOSPHOLIPASE-RELATED"/>
    <property type="match status" value="1"/>
</dbReference>
<dbReference type="STRING" id="1085623.GNIT_1412"/>
<dbReference type="InterPro" id="IPR029058">
    <property type="entry name" value="AB_hydrolase_fold"/>
</dbReference>
<evidence type="ECO:0000259" key="1">
    <source>
        <dbReference type="Pfam" id="PF12146"/>
    </source>
</evidence>
<evidence type="ECO:0000313" key="2">
    <source>
        <dbReference type="EMBL" id="AEP29531.1"/>
    </source>
</evidence>
<dbReference type="SUPFAM" id="SSF53474">
    <property type="entry name" value="alpha/beta-Hydrolases"/>
    <property type="match status" value="1"/>
</dbReference>
<dbReference type="Pfam" id="PF12146">
    <property type="entry name" value="Hydrolase_4"/>
    <property type="match status" value="1"/>
</dbReference>
<sequence>MDSSGETIMNTHKFGENSTYILSSKNNEKLLVRKWNASAKPKGIIIAIHGGMAHSGDWQLPAQFYSERGYELHALDLPGHGTYPKINPGKKNLLDIESFDIYIDHVHALVNSAHNEAPQLPIFIFAHSMGGLIALLYGLGKGKEQHFIHGFGISSPWLKNKTKPPVPLFIVNLLARFFPTLPVPLKIDLGKLTHDRNVLERHQADVESGLRGTMASPRFAKVSERAQHKLAAELSSWKDFPLAIAIAGADHLADAEFTQTQVQGMQCPVVQYHCYQNNLHENFNELNRQDVFQYLFDALNM</sequence>
<dbReference type="Proteomes" id="UP000009282">
    <property type="component" value="Chromosome"/>
</dbReference>
<dbReference type="EMBL" id="CP003060">
    <property type="protein sequence ID" value="AEP29531.1"/>
    <property type="molecule type" value="Genomic_DNA"/>
</dbReference>
<dbReference type="GO" id="GO:0016787">
    <property type="term" value="F:hydrolase activity"/>
    <property type="evidence" value="ECO:0007669"/>
    <property type="project" value="UniProtKB-KW"/>
</dbReference>
<name>G4QL60_GLANF</name>
<keyword evidence="3" id="KW-1185">Reference proteome</keyword>
<evidence type="ECO:0000313" key="3">
    <source>
        <dbReference type="Proteomes" id="UP000009282"/>
    </source>
</evidence>
<reference evidence="2" key="1">
    <citation type="journal article" date="2011" name="J. Bacteriol.">
        <title>Complete genome sequence of seawater bacterium Glaciecola nitratireducens FR1064T.</title>
        <authorList>
            <person name="Bian F."/>
            <person name="Qin Q.L."/>
            <person name="Xie B.B."/>
            <person name="Shu Y.L."/>
            <person name="Zhang X.Y."/>
            <person name="Yu Y."/>
            <person name="Chen B."/>
            <person name="Chen X.L."/>
            <person name="Zhou B.C."/>
            <person name="Zhang Y.Z."/>
        </authorList>
    </citation>
    <scope>NUCLEOTIDE SEQUENCE [LARGE SCALE GENOMIC DNA]</scope>
    <source>
        <strain evidence="2">FR1064</strain>
    </source>
</reference>
<dbReference type="eggNOG" id="COG2267">
    <property type="taxonomic scope" value="Bacteria"/>
</dbReference>
<feature type="domain" description="Serine aminopeptidase S33" evidence="1">
    <location>
        <begin position="40"/>
        <end position="286"/>
    </location>
</feature>